<organism evidence="1 2">
    <name type="scientific">Candidatus Saganbacteria bacterium CG08_land_8_20_14_0_20_45_16</name>
    <dbReference type="NCBI Taxonomy" id="2014293"/>
    <lineage>
        <taxon>Bacteria</taxon>
        <taxon>Bacillati</taxon>
        <taxon>Saganbacteria</taxon>
    </lineage>
</organism>
<dbReference type="Proteomes" id="UP000231343">
    <property type="component" value="Unassembled WGS sequence"/>
</dbReference>
<proteinExistence type="predicted"/>
<reference evidence="1 2" key="1">
    <citation type="submission" date="2017-09" db="EMBL/GenBank/DDBJ databases">
        <title>Depth-based differentiation of microbial function through sediment-hosted aquifers and enrichment of novel symbionts in the deep terrestrial subsurface.</title>
        <authorList>
            <person name="Probst A.J."/>
            <person name="Ladd B."/>
            <person name="Jarett J.K."/>
            <person name="Geller-Mcgrath D.E."/>
            <person name="Sieber C.M."/>
            <person name="Emerson J.B."/>
            <person name="Anantharaman K."/>
            <person name="Thomas B.C."/>
            <person name="Malmstrom R."/>
            <person name="Stieglmeier M."/>
            <person name="Klingl A."/>
            <person name="Woyke T."/>
            <person name="Ryan C.M."/>
            <person name="Banfield J.F."/>
        </authorList>
    </citation>
    <scope>NUCLEOTIDE SEQUENCE [LARGE SCALE GENOMIC DNA]</scope>
    <source>
        <strain evidence="1">CG08_land_8_20_14_0_20_45_16</strain>
    </source>
</reference>
<dbReference type="AlphaFoldDB" id="A0A2H0Y087"/>
<gene>
    <name evidence="1" type="ORF">COT42_02605</name>
</gene>
<sequence length="164" mass="18316">MPKKKPAKKRVKKSKKSCPKKLVLKKPNKLIAKVDHYFDKISVASFRLQAPLKVGDEVWFKGAHVDFVQRIESIQINHQRVARAKKGQEVGIKVCQKINEGVVLLPAKLRPQAEKSQPTVIAKPLFPMMKPSVAPAAPTLPKRVMPLAKPNKSDSYGGTKFLSF</sequence>
<comment type="caution">
    <text evidence="1">The sequence shown here is derived from an EMBL/GenBank/DDBJ whole genome shotgun (WGS) entry which is preliminary data.</text>
</comment>
<dbReference type="SUPFAM" id="SSF50447">
    <property type="entry name" value="Translation proteins"/>
    <property type="match status" value="1"/>
</dbReference>
<protein>
    <recommendedName>
        <fullName evidence="3">Translation elongation factor-like protein</fullName>
    </recommendedName>
</protein>
<evidence type="ECO:0000313" key="2">
    <source>
        <dbReference type="Proteomes" id="UP000231343"/>
    </source>
</evidence>
<dbReference type="InterPro" id="IPR009000">
    <property type="entry name" value="Transl_B-barrel_sf"/>
</dbReference>
<evidence type="ECO:0000313" key="1">
    <source>
        <dbReference type="EMBL" id="PIS30609.1"/>
    </source>
</evidence>
<dbReference type="EMBL" id="PEYM01000052">
    <property type="protein sequence ID" value="PIS30609.1"/>
    <property type="molecule type" value="Genomic_DNA"/>
</dbReference>
<evidence type="ECO:0008006" key="3">
    <source>
        <dbReference type="Google" id="ProtNLM"/>
    </source>
</evidence>
<accession>A0A2H0Y087</accession>
<name>A0A2H0Y087_UNCSA</name>
<dbReference type="Gene3D" id="2.40.30.10">
    <property type="entry name" value="Translation factors"/>
    <property type="match status" value="1"/>
</dbReference>